<evidence type="ECO:0000259" key="1">
    <source>
        <dbReference type="Pfam" id="PF07883"/>
    </source>
</evidence>
<dbReference type="RefSeq" id="WP_106243168.1">
    <property type="nucleotide sequence ID" value="NZ_PVNG01000010.1"/>
</dbReference>
<evidence type="ECO:0000313" key="3">
    <source>
        <dbReference type="Proteomes" id="UP000238312"/>
    </source>
</evidence>
<organism evidence="2 3">
    <name type="scientific">Nonomuraea fuscirosea</name>
    <dbReference type="NCBI Taxonomy" id="1291556"/>
    <lineage>
        <taxon>Bacteria</taxon>
        <taxon>Bacillati</taxon>
        <taxon>Actinomycetota</taxon>
        <taxon>Actinomycetes</taxon>
        <taxon>Streptosporangiales</taxon>
        <taxon>Streptosporangiaceae</taxon>
        <taxon>Nonomuraea</taxon>
    </lineage>
</organism>
<keyword evidence="3" id="KW-1185">Reference proteome</keyword>
<dbReference type="InterPro" id="IPR013096">
    <property type="entry name" value="Cupin_2"/>
</dbReference>
<dbReference type="EMBL" id="PVNG01000010">
    <property type="protein sequence ID" value="PRX63733.1"/>
    <property type="molecule type" value="Genomic_DNA"/>
</dbReference>
<sequence length="167" mass="17935">MTIPYLAQAADHEQLEWLGGGIMQILLDARHTGGQLTMFRTAATEGSASPVHVHADEDEIIVLLSGSGVFWAGEHRYELSEGGVAYLPRRVPHAYRLTSPTVDMLAISTPAGMEGFFRAAGRDLSRPRPEGWSITPADLAAAAEDHGQTILGPPLTTDDMIPAAYLT</sequence>
<feature type="domain" description="Cupin type-2" evidence="1">
    <location>
        <begin position="46"/>
        <end position="104"/>
    </location>
</feature>
<dbReference type="AlphaFoldDB" id="A0A2T0MXE7"/>
<evidence type="ECO:0000313" key="2">
    <source>
        <dbReference type="EMBL" id="PRX63733.1"/>
    </source>
</evidence>
<dbReference type="InterPro" id="IPR014710">
    <property type="entry name" value="RmlC-like_jellyroll"/>
</dbReference>
<dbReference type="Proteomes" id="UP000238312">
    <property type="component" value="Unassembled WGS sequence"/>
</dbReference>
<dbReference type="Pfam" id="PF07883">
    <property type="entry name" value="Cupin_2"/>
    <property type="match status" value="1"/>
</dbReference>
<keyword evidence="2" id="KW-0560">Oxidoreductase</keyword>
<dbReference type="InterPro" id="IPR053146">
    <property type="entry name" value="QDO-like"/>
</dbReference>
<dbReference type="OrthoDB" id="4227163at2"/>
<protein>
    <submittedName>
        <fullName evidence="2">Quercetin dioxygenase-like cupin family protein</fullName>
    </submittedName>
</protein>
<reference evidence="2 3" key="1">
    <citation type="submission" date="2018-03" db="EMBL/GenBank/DDBJ databases">
        <title>Genomic Encyclopedia of Type Strains, Phase III (KMG-III): the genomes of soil and plant-associated and newly described type strains.</title>
        <authorList>
            <person name="Whitman W."/>
        </authorList>
    </citation>
    <scope>NUCLEOTIDE SEQUENCE [LARGE SCALE GENOMIC DNA]</scope>
    <source>
        <strain evidence="2 3">CGMCC 4.7104</strain>
    </source>
</reference>
<accession>A0A2T0MXE7</accession>
<proteinExistence type="predicted"/>
<dbReference type="PANTHER" id="PTHR36440:SF1">
    <property type="entry name" value="PUTATIVE (AFU_ORTHOLOGUE AFUA_8G07350)-RELATED"/>
    <property type="match status" value="1"/>
</dbReference>
<dbReference type="GO" id="GO:0051213">
    <property type="term" value="F:dioxygenase activity"/>
    <property type="evidence" value="ECO:0007669"/>
    <property type="project" value="UniProtKB-KW"/>
</dbReference>
<dbReference type="PANTHER" id="PTHR36440">
    <property type="entry name" value="PUTATIVE (AFU_ORTHOLOGUE AFUA_8G07350)-RELATED"/>
    <property type="match status" value="1"/>
</dbReference>
<keyword evidence="2" id="KW-0223">Dioxygenase</keyword>
<comment type="caution">
    <text evidence="2">The sequence shown here is derived from an EMBL/GenBank/DDBJ whole genome shotgun (WGS) entry which is preliminary data.</text>
</comment>
<dbReference type="InterPro" id="IPR011051">
    <property type="entry name" value="RmlC_Cupin_sf"/>
</dbReference>
<dbReference type="SUPFAM" id="SSF51182">
    <property type="entry name" value="RmlC-like cupins"/>
    <property type="match status" value="1"/>
</dbReference>
<name>A0A2T0MXE7_9ACTN</name>
<gene>
    <name evidence="2" type="ORF">B0I32_110185</name>
</gene>
<dbReference type="Gene3D" id="2.60.120.10">
    <property type="entry name" value="Jelly Rolls"/>
    <property type="match status" value="1"/>
</dbReference>